<sequence>MKISAHNVKLILCGVVGAIIIKLTPQLFSPEEFARMFYPNGGLIHEAVGAILVSFILLIAFLFLKNIRLKELVIISLTASILVSVIDSSRQLYALGFTHAFDSDFFLFETLINRFPKNLPYVLLYFFFGTMYYFLLVSLPFLMISGIKQLFLQLQPSRPHQK</sequence>
<reference evidence="3" key="1">
    <citation type="submission" date="2017-09" db="EMBL/GenBank/DDBJ databases">
        <title>Depth-based differentiation of microbial function through sediment-hosted aquifers and enrichment of novel symbionts in the deep terrestrial subsurface.</title>
        <authorList>
            <person name="Probst A.J."/>
            <person name="Ladd B."/>
            <person name="Jarett J.K."/>
            <person name="Geller-Mcgrath D.E."/>
            <person name="Sieber C.M.K."/>
            <person name="Emerson J.B."/>
            <person name="Anantharaman K."/>
            <person name="Thomas B.C."/>
            <person name="Malmstrom R."/>
            <person name="Stieglmeier M."/>
            <person name="Klingl A."/>
            <person name="Woyke T."/>
            <person name="Ryan C.M."/>
            <person name="Banfield J.F."/>
        </authorList>
    </citation>
    <scope>NUCLEOTIDE SEQUENCE [LARGE SCALE GENOMIC DNA]</scope>
</reference>
<keyword evidence="1" id="KW-0812">Transmembrane</keyword>
<evidence type="ECO:0000256" key="1">
    <source>
        <dbReference type="SAM" id="Phobius"/>
    </source>
</evidence>
<accession>A0A2M7TG63</accession>
<comment type="caution">
    <text evidence="2">The sequence shown here is derived from an EMBL/GenBank/DDBJ whole genome shotgun (WGS) entry which is preliminary data.</text>
</comment>
<gene>
    <name evidence="2" type="ORF">COY32_05790</name>
</gene>
<keyword evidence="1" id="KW-0472">Membrane</keyword>
<name>A0A2M7TG63_UNCKA</name>
<feature type="transmembrane region" description="Helical" evidence="1">
    <location>
        <begin position="43"/>
        <end position="64"/>
    </location>
</feature>
<evidence type="ECO:0000313" key="2">
    <source>
        <dbReference type="EMBL" id="PIZ44969.1"/>
    </source>
</evidence>
<keyword evidence="1" id="KW-1133">Transmembrane helix</keyword>
<organism evidence="2 3">
    <name type="scientific">candidate division WWE3 bacterium CG_4_10_14_0_2_um_filter_41_14</name>
    <dbReference type="NCBI Taxonomy" id="1975072"/>
    <lineage>
        <taxon>Bacteria</taxon>
        <taxon>Katanobacteria</taxon>
    </lineage>
</organism>
<proteinExistence type="predicted"/>
<protein>
    <submittedName>
        <fullName evidence="2">Uncharacterized protein</fullName>
    </submittedName>
</protein>
<dbReference type="EMBL" id="PFNL01000156">
    <property type="protein sequence ID" value="PIZ44969.1"/>
    <property type="molecule type" value="Genomic_DNA"/>
</dbReference>
<dbReference type="Proteomes" id="UP000228920">
    <property type="component" value="Unassembled WGS sequence"/>
</dbReference>
<dbReference type="AlphaFoldDB" id="A0A2M7TG63"/>
<feature type="transmembrane region" description="Helical" evidence="1">
    <location>
        <begin position="122"/>
        <end position="144"/>
    </location>
</feature>
<feature type="transmembrane region" description="Helical" evidence="1">
    <location>
        <begin position="7"/>
        <end position="23"/>
    </location>
</feature>
<evidence type="ECO:0000313" key="3">
    <source>
        <dbReference type="Proteomes" id="UP000228920"/>
    </source>
</evidence>